<dbReference type="PANTHER" id="PTHR44846">
    <property type="entry name" value="MANNOSYL-D-GLYCERATE TRANSPORT/METABOLISM SYSTEM REPRESSOR MNGR-RELATED"/>
    <property type="match status" value="1"/>
</dbReference>
<dbReference type="PRINTS" id="PR00035">
    <property type="entry name" value="HTHGNTR"/>
</dbReference>
<dbReference type="InterPro" id="IPR036390">
    <property type="entry name" value="WH_DNA-bd_sf"/>
</dbReference>
<keyword evidence="1" id="KW-0805">Transcription regulation</keyword>
<dbReference type="SUPFAM" id="SSF46785">
    <property type="entry name" value="Winged helix' DNA-binding domain"/>
    <property type="match status" value="1"/>
</dbReference>
<dbReference type="Gene3D" id="3.40.1410.10">
    <property type="entry name" value="Chorismate lyase-like"/>
    <property type="match status" value="1"/>
</dbReference>
<dbReference type="InterPro" id="IPR036388">
    <property type="entry name" value="WH-like_DNA-bd_sf"/>
</dbReference>
<protein>
    <submittedName>
        <fullName evidence="5">Mannosyl-D-glycerate transport/metabolism system repressor MngR</fullName>
    </submittedName>
</protein>
<feature type="domain" description="HTH gntR-type" evidence="4">
    <location>
        <begin position="19"/>
        <end position="87"/>
    </location>
</feature>
<dbReference type="InterPro" id="IPR050679">
    <property type="entry name" value="Bact_HTH_transcr_reg"/>
</dbReference>
<dbReference type="PROSITE" id="PS50949">
    <property type="entry name" value="HTH_GNTR"/>
    <property type="match status" value="1"/>
</dbReference>
<dbReference type="SUPFAM" id="SSF64288">
    <property type="entry name" value="Chorismate lyase-like"/>
    <property type="match status" value="1"/>
</dbReference>
<dbReference type="PATRIC" id="fig|82380.11.peg.1537"/>
<dbReference type="AlphaFoldDB" id="A0A0F0L8F8"/>
<name>A0A0F0L8F8_9MICO</name>
<keyword evidence="3" id="KW-0804">Transcription</keyword>
<dbReference type="InterPro" id="IPR028978">
    <property type="entry name" value="Chorismate_lyase_/UTRA_dom_sf"/>
</dbReference>
<reference evidence="5 6" key="1">
    <citation type="submission" date="2015-02" db="EMBL/GenBank/DDBJ databases">
        <title>Draft genome sequences of ten Microbacterium spp. with emphasis on heavy metal contaminated environments.</title>
        <authorList>
            <person name="Corretto E."/>
        </authorList>
    </citation>
    <scope>NUCLEOTIDE SEQUENCE [LARGE SCALE GENOMIC DNA]</scope>
    <source>
        <strain evidence="5 6">BEL4b</strain>
    </source>
</reference>
<organism evidence="5 6">
    <name type="scientific">Microbacterium oxydans</name>
    <dbReference type="NCBI Taxonomy" id="82380"/>
    <lineage>
        <taxon>Bacteria</taxon>
        <taxon>Bacillati</taxon>
        <taxon>Actinomycetota</taxon>
        <taxon>Actinomycetes</taxon>
        <taxon>Micrococcales</taxon>
        <taxon>Microbacteriaceae</taxon>
        <taxon>Microbacterium</taxon>
    </lineage>
</organism>
<dbReference type="Proteomes" id="UP000033640">
    <property type="component" value="Unassembled WGS sequence"/>
</dbReference>
<dbReference type="RefSeq" id="WP_045278905.1">
    <property type="nucleotide sequence ID" value="NZ_CAKKLT010000024.1"/>
</dbReference>
<dbReference type="SMART" id="SM00345">
    <property type="entry name" value="HTH_GNTR"/>
    <property type="match status" value="1"/>
</dbReference>
<dbReference type="GO" id="GO:0045892">
    <property type="term" value="P:negative regulation of DNA-templated transcription"/>
    <property type="evidence" value="ECO:0007669"/>
    <property type="project" value="TreeGrafter"/>
</dbReference>
<evidence type="ECO:0000313" key="5">
    <source>
        <dbReference type="EMBL" id="KJL29482.1"/>
    </source>
</evidence>
<evidence type="ECO:0000259" key="4">
    <source>
        <dbReference type="PROSITE" id="PS50949"/>
    </source>
</evidence>
<dbReference type="Gene3D" id="1.10.10.10">
    <property type="entry name" value="Winged helix-like DNA-binding domain superfamily/Winged helix DNA-binding domain"/>
    <property type="match status" value="1"/>
</dbReference>
<evidence type="ECO:0000256" key="2">
    <source>
        <dbReference type="ARBA" id="ARBA00023125"/>
    </source>
</evidence>
<dbReference type="EMBL" id="JYIW01000023">
    <property type="protein sequence ID" value="KJL29482.1"/>
    <property type="molecule type" value="Genomic_DNA"/>
</dbReference>
<dbReference type="GO" id="GO:0003700">
    <property type="term" value="F:DNA-binding transcription factor activity"/>
    <property type="evidence" value="ECO:0007669"/>
    <property type="project" value="InterPro"/>
</dbReference>
<evidence type="ECO:0000313" key="6">
    <source>
        <dbReference type="Proteomes" id="UP000033640"/>
    </source>
</evidence>
<dbReference type="PANTHER" id="PTHR44846:SF1">
    <property type="entry name" value="MANNOSYL-D-GLYCERATE TRANSPORT_METABOLISM SYSTEM REPRESSOR MNGR-RELATED"/>
    <property type="match status" value="1"/>
</dbReference>
<evidence type="ECO:0000256" key="3">
    <source>
        <dbReference type="ARBA" id="ARBA00023163"/>
    </source>
</evidence>
<dbReference type="InterPro" id="IPR011663">
    <property type="entry name" value="UTRA"/>
</dbReference>
<dbReference type="InterPro" id="IPR000524">
    <property type="entry name" value="Tscrpt_reg_HTH_GntR"/>
</dbReference>
<dbReference type="CDD" id="cd07377">
    <property type="entry name" value="WHTH_GntR"/>
    <property type="match status" value="1"/>
</dbReference>
<evidence type="ECO:0000256" key="1">
    <source>
        <dbReference type="ARBA" id="ARBA00023015"/>
    </source>
</evidence>
<keyword evidence="2" id="KW-0238">DNA-binding</keyword>
<sequence length="261" mass="27700">MTKEIDQFLGRSLTSTVGQPLRVAVYSRIADGIRSGVFELGSALPRETELGTALGVSRTVVREALMLLEEDGLIITRRGIGRFVADDLPRVGLEELRPIEQALSDGDDDVVVRTVSFELQSTTDFTSSKLALDPAANTWFREAVVERHGEPVAILQEHLPAGRYLSDISQELADALDAAAASSSSVLAALREQTSVVFDSAVCEITVNVVGASRGALLGLGASDPVLILTQTVTTGGTPVYLAKCIVSPRVGHLSVVQTTT</sequence>
<dbReference type="SMART" id="SM00866">
    <property type="entry name" value="UTRA"/>
    <property type="match status" value="1"/>
</dbReference>
<comment type="caution">
    <text evidence="5">The sequence shown here is derived from an EMBL/GenBank/DDBJ whole genome shotgun (WGS) entry which is preliminary data.</text>
</comment>
<proteinExistence type="predicted"/>
<accession>A0A0F0L8F8</accession>
<dbReference type="GO" id="GO:0003677">
    <property type="term" value="F:DNA binding"/>
    <property type="evidence" value="ECO:0007669"/>
    <property type="project" value="UniProtKB-KW"/>
</dbReference>
<dbReference type="Pfam" id="PF07702">
    <property type="entry name" value="UTRA"/>
    <property type="match status" value="1"/>
</dbReference>
<gene>
    <name evidence="5" type="primary">mngR</name>
    <name evidence="5" type="ORF">RS83_01499</name>
</gene>
<dbReference type="Pfam" id="PF00392">
    <property type="entry name" value="GntR"/>
    <property type="match status" value="1"/>
</dbReference>